<dbReference type="EMBL" id="JANPWB010000008">
    <property type="protein sequence ID" value="KAJ1159793.1"/>
    <property type="molecule type" value="Genomic_DNA"/>
</dbReference>
<dbReference type="AlphaFoldDB" id="A0AAV7S978"/>
<name>A0AAV7S978_PLEWA</name>
<sequence>MQDHLGLEVYDVTSDEIPPTSGRALVAFLLVLAKARVTGTSVKKGGMEPAGTAPRSSQRVGEWMPGSDDAPEGVIAMANMPIMAFKKCEGTAPDVQAEKVLASLVQPMAPDLGKLPG</sequence>
<organism evidence="2 3">
    <name type="scientific">Pleurodeles waltl</name>
    <name type="common">Iberian ribbed newt</name>
    <dbReference type="NCBI Taxonomy" id="8319"/>
    <lineage>
        <taxon>Eukaryota</taxon>
        <taxon>Metazoa</taxon>
        <taxon>Chordata</taxon>
        <taxon>Craniata</taxon>
        <taxon>Vertebrata</taxon>
        <taxon>Euteleostomi</taxon>
        <taxon>Amphibia</taxon>
        <taxon>Batrachia</taxon>
        <taxon>Caudata</taxon>
        <taxon>Salamandroidea</taxon>
        <taxon>Salamandridae</taxon>
        <taxon>Pleurodelinae</taxon>
        <taxon>Pleurodeles</taxon>
    </lineage>
</organism>
<proteinExistence type="predicted"/>
<protein>
    <submittedName>
        <fullName evidence="2">Uncharacterized protein</fullName>
    </submittedName>
</protein>
<evidence type="ECO:0000313" key="3">
    <source>
        <dbReference type="Proteomes" id="UP001066276"/>
    </source>
</evidence>
<evidence type="ECO:0000313" key="2">
    <source>
        <dbReference type="EMBL" id="KAJ1159793.1"/>
    </source>
</evidence>
<reference evidence="2" key="1">
    <citation type="journal article" date="2022" name="bioRxiv">
        <title>Sequencing and chromosome-scale assembly of the giantPleurodeles waltlgenome.</title>
        <authorList>
            <person name="Brown T."/>
            <person name="Elewa A."/>
            <person name="Iarovenko S."/>
            <person name="Subramanian E."/>
            <person name="Araus A.J."/>
            <person name="Petzold A."/>
            <person name="Susuki M."/>
            <person name="Suzuki K.-i.T."/>
            <person name="Hayashi T."/>
            <person name="Toyoda A."/>
            <person name="Oliveira C."/>
            <person name="Osipova E."/>
            <person name="Leigh N.D."/>
            <person name="Simon A."/>
            <person name="Yun M.H."/>
        </authorList>
    </citation>
    <scope>NUCLEOTIDE SEQUENCE</scope>
    <source>
        <strain evidence="2">20211129_DDA</strain>
        <tissue evidence="2">Liver</tissue>
    </source>
</reference>
<feature type="region of interest" description="Disordered" evidence="1">
    <location>
        <begin position="42"/>
        <end position="69"/>
    </location>
</feature>
<keyword evidence="3" id="KW-1185">Reference proteome</keyword>
<accession>A0AAV7S978</accession>
<comment type="caution">
    <text evidence="2">The sequence shown here is derived from an EMBL/GenBank/DDBJ whole genome shotgun (WGS) entry which is preliminary data.</text>
</comment>
<evidence type="ECO:0000256" key="1">
    <source>
        <dbReference type="SAM" id="MobiDB-lite"/>
    </source>
</evidence>
<gene>
    <name evidence="2" type="ORF">NDU88_000298</name>
</gene>
<dbReference type="Proteomes" id="UP001066276">
    <property type="component" value="Chromosome 4_2"/>
</dbReference>